<dbReference type="PRINTS" id="PR00811">
    <property type="entry name" value="BCTERIALGSPD"/>
</dbReference>
<dbReference type="AlphaFoldDB" id="A0A974SMB7"/>
<gene>
    <name evidence="6" type="ORF">IWH25_14315</name>
</gene>
<name>A0A974SMB7_9RHOO</name>
<dbReference type="InterPro" id="IPR001775">
    <property type="entry name" value="GspD/PilQ"/>
</dbReference>
<keyword evidence="3" id="KW-0732">Signal</keyword>
<proteinExistence type="inferred from homology"/>
<keyword evidence="7" id="KW-1185">Reference proteome</keyword>
<protein>
    <submittedName>
        <fullName evidence="6">Type II and III secretion system protein family protein</fullName>
    </submittedName>
</protein>
<organism evidence="6 7">
    <name type="scientific">Azospira restricta</name>
    <dbReference type="NCBI Taxonomy" id="404405"/>
    <lineage>
        <taxon>Bacteria</taxon>
        <taxon>Pseudomonadati</taxon>
        <taxon>Pseudomonadota</taxon>
        <taxon>Betaproteobacteria</taxon>
        <taxon>Rhodocyclales</taxon>
        <taxon>Rhodocyclaceae</taxon>
        <taxon>Azospira</taxon>
    </lineage>
</organism>
<comment type="similarity">
    <text evidence="1">Belongs to the bacterial secretin family.</text>
</comment>
<dbReference type="Pfam" id="PF13629">
    <property type="entry name" value="T2SS-T3SS_pil_N"/>
    <property type="match status" value="1"/>
</dbReference>
<evidence type="ECO:0000256" key="1">
    <source>
        <dbReference type="RuleBase" id="RU004003"/>
    </source>
</evidence>
<feature type="signal peptide" evidence="3">
    <location>
        <begin position="1"/>
        <end position="20"/>
    </location>
</feature>
<dbReference type="GO" id="GO:0015627">
    <property type="term" value="C:type II protein secretion system complex"/>
    <property type="evidence" value="ECO:0007669"/>
    <property type="project" value="TreeGrafter"/>
</dbReference>
<dbReference type="InterPro" id="IPR050810">
    <property type="entry name" value="Bact_Secretion_Sys_Channel"/>
</dbReference>
<dbReference type="Pfam" id="PF00263">
    <property type="entry name" value="Secretin"/>
    <property type="match status" value="1"/>
</dbReference>
<reference evidence="6" key="1">
    <citation type="submission" date="2020-11" db="EMBL/GenBank/DDBJ databases">
        <title>Azospira restricta DSM 18626 genome sequence.</title>
        <authorList>
            <person name="Moe W.M."/>
        </authorList>
    </citation>
    <scope>NUCLEOTIDE SEQUENCE</scope>
    <source>
        <strain evidence="6">DSM 18626</strain>
    </source>
</reference>
<dbReference type="PANTHER" id="PTHR30332:SF17">
    <property type="entry name" value="TYPE IV PILIATION SYSTEM PROTEIN DR_0774-RELATED"/>
    <property type="match status" value="1"/>
</dbReference>
<feature type="domain" description="Type II/III secretion system secretin-like" evidence="4">
    <location>
        <begin position="303"/>
        <end position="469"/>
    </location>
</feature>
<sequence>MDYRIHSMICGMALASLAVAQPAVEYGAVGARQGAVAAGAGTAVAPATGSVAAVDPGTARRRAAGGEGATSRADGPNCVGEMAAPTMVGLAVGKSTLLKMPEPVVKRTVGDPGVVETRLVSPQMLYVLGIETGSTNMILQGKSGRCEVVDVQVGLDAQGVEAKVRELFPDEKEVKVRVAANSLVLTGTASDAMVVNQIVQVAGAYVRTGQGASGGGAAGSTAVSPRIVNMMSVAAPQQVMLEVKIAEVSKALIEKLGAELNIVKDNGSWTYSLLSSFLFSPAAGGGIGVAHKLSNLNIEAEDSEELVKILAEPTVMAISGQEGSFLAGGRIFIPVAQNAATGTGTTITLEEKEFGVGLRFTPTVLSGDRINLRVAPEVSEVNPEGIGVTVNGSQTLLPSITTRRAATTIQLKDGQTFAIGGLVSNNVRHSIKAYPFLGEIPVLGALFRSNNFQNNRTELLFVVTPRLVKPLPPGYALPTDAYVPPGRAGRLANGRMEGAPERSEDAMPAPEASTAGQGKPAGGFEVK</sequence>
<evidence type="ECO:0000313" key="6">
    <source>
        <dbReference type="EMBL" id="QRJ62921.1"/>
    </source>
</evidence>
<dbReference type="KEGG" id="ares:IWH25_14315"/>
<evidence type="ECO:0000313" key="7">
    <source>
        <dbReference type="Proteomes" id="UP000663444"/>
    </source>
</evidence>
<evidence type="ECO:0000259" key="4">
    <source>
        <dbReference type="Pfam" id="PF00263"/>
    </source>
</evidence>
<dbReference type="Proteomes" id="UP000663444">
    <property type="component" value="Chromosome"/>
</dbReference>
<evidence type="ECO:0000256" key="2">
    <source>
        <dbReference type="SAM" id="MobiDB-lite"/>
    </source>
</evidence>
<dbReference type="InterPro" id="IPR032789">
    <property type="entry name" value="T2SS-T3SS_pil_N"/>
</dbReference>
<evidence type="ECO:0000256" key="3">
    <source>
        <dbReference type="SAM" id="SignalP"/>
    </source>
</evidence>
<dbReference type="GO" id="GO:0009306">
    <property type="term" value="P:protein secretion"/>
    <property type="evidence" value="ECO:0007669"/>
    <property type="project" value="InterPro"/>
</dbReference>
<dbReference type="EMBL" id="CP064781">
    <property type="protein sequence ID" value="QRJ62921.1"/>
    <property type="molecule type" value="Genomic_DNA"/>
</dbReference>
<feature type="domain" description="Pilus formation protein N-terminal" evidence="5">
    <location>
        <begin position="86"/>
        <end position="153"/>
    </location>
</feature>
<evidence type="ECO:0000259" key="5">
    <source>
        <dbReference type="Pfam" id="PF13629"/>
    </source>
</evidence>
<feature type="chain" id="PRO_5038030284" evidence="3">
    <location>
        <begin position="21"/>
        <end position="527"/>
    </location>
</feature>
<feature type="region of interest" description="Disordered" evidence="2">
    <location>
        <begin position="490"/>
        <end position="527"/>
    </location>
</feature>
<dbReference type="InterPro" id="IPR004846">
    <property type="entry name" value="T2SS/T3SS_dom"/>
</dbReference>
<dbReference type="PANTHER" id="PTHR30332">
    <property type="entry name" value="PROBABLE GENERAL SECRETION PATHWAY PROTEIN D"/>
    <property type="match status" value="1"/>
</dbReference>
<dbReference type="RefSeq" id="WP_275403818.1">
    <property type="nucleotide sequence ID" value="NZ_CP064781.1"/>
</dbReference>
<accession>A0A974SMB7</accession>